<feature type="chain" id="PRO_5039062901" description="DUF8094 domain-containing protein" evidence="1">
    <location>
        <begin position="26"/>
        <end position="383"/>
    </location>
</feature>
<dbReference type="Proteomes" id="UP000320580">
    <property type="component" value="Chromosome"/>
</dbReference>
<dbReference type="RefSeq" id="WP_146480101.1">
    <property type="nucleotide sequence ID" value="NZ_CP042266.1"/>
</dbReference>
<protein>
    <recommendedName>
        <fullName evidence="2">DUF8094 domain-containing protein</fullName>
    </recommendedName>
</protein>
<dbReference type="KEGG" id="sqz:FQU76_10015"/>
<sequence>MTRPFARLGTAGLVLLTALATGCSAAAVSTDSTGSTDNGAGASSAAPGPLVLRAQEAREIFQDYADTKAAADAALDEASIRMVQTGPLLAESLARYEIARKAGTALPLAGYRKPTFLIPDGPGGQEYPRWFTSFSKREGRETDRASEVHYFVQERPGSPWRAAVGGSALTGPEPAPPLPPSVQYPEFAAPLPDPRYPQDAVRPGTPLLPELDRAADGAIRMSGTPAADREVCDTLAASLTTSVPGEPAPAAVAADRRFESGPFTTGLRSYAVGLSGDGLLRDYTYRATDAGLPVFRLASGDSLVMCTLTRDHRVSAPGTDGTVAFTAGSDTDVLLNGGRSFRRVDQRGSVHALVALPASKGEPATVLSSNGYDPQILSATGVR</sequence>
<keyword evidence="4" id="KW-1185">Reference proteome</keyword>
<feature type="signal peptide" evidence="1">
    <location>
        <begin position="1"/>
        <end position="25"/>
    </location>
</feature>
<dbReference type="PROSITE" id="PS51257">
    <property type="entry name" value="PROKAR_LIPOPROTEIN"/>
    <property type="match status" value="1"/>
</dbReference>
<evidence type="ECO:0000313" key="4">
    <source>
        <dbReference type="Proteomes" id="UP000320580"/>
    </source>
</evidence>
<dbReference type="EMBL" id="CP042266">
    <property type="protein sequence ID" value="QDY76810.1"/>
    <property type="molecule type" value="Genomic_DNA"/>
</dbReference>
<dbReference type="Pfam" id="PF26366">
    <property type="entry name" value="DUF8094"/>
    <property type="match status" value="1"/>
</dbReference>
<reference evidence="3 4" key="1">
    <citation type="submission" date="2019-07" db="EMBL/GenBank/DDBJ databases">
        <authorList>
            <person name="Zhu P."/>
        </authorList>
    </citation>
    <scope>NUCLEOTIDE SEQUENCE [LARGE SCALE GENOMIC DNA]</scope>
    <source>
        <strain evidence="3 4">SSL-25</strain>
    </source>
</reference>
<feature type="domain" description="DUF8094" evidence="2">
    <location>
        <begin position="52"/>
        <end position="168"/>
    </location>
</feature>
<evidence type="ECO:0000256" key="1">
    <source>
        <dbReference type="SAM" id="SignalP"/>
    </source>
</evidence>
<proteinExistence type="predicted"/>
<keyword evidence="1" id="KW-0732">Signal</keyword>
<organism evidence="3 4">
    <name type="scientific">Streptomyces qinzhouensis</name>
    <dbReference type="NCBI Taxonomy" id="2599401"/>
    <lineage>
        <taxon>Bacteria</taxon>
        <taxon>Bacillati</taxon>
        <taxon>Actinomycetota</taxon>
        <taxon>Actinomycetes</taxon>
        <taxon>Kitasatosporales</taxon>
        <taxon>Streptomycetaceae</taxon>
        <taxon>Streptomyces</taxon>
    </lineage>
</organism>
<dbReference type="InterPro" id="IPR058407">
    <property type="entry name" value="DUF8094"/>
</dbReference>
<dbReference type="AlphaFoldDB" id="A0A5B8JGD5"/>
<name>A0A5B8JGD5_9ACTN</name>
<accession>A0A5B8JGD5</accession>
<gene>
    <name evidence="3" type="ORF">FQU76_10015</name>
</gene>
<evidence type="ECO:0000313" key="3">
    <source>
        <dbReference type="EMBL" id="QDY76810.1"/>
    </source>
</evidence>
<dbReference type="OrthoDB" id="4164434at2"/>
<evidence type="ECO:0000259" key="2">
    <source>
        <dbReference type="Pfam" id="PF26366"/>
    </source>
</evidence>